<dbReference type="EMBL" id="JARTIK010000018">
    <property type="protein sequence ID" value="MED4679661.1"/>
    <property type="molecule type" value="Genomic_DNA"/>
</dbReference>
<keyword evidence="1" id="KW-0812">Transmembrane</keyword>
<dbReference type="PANTHER" id="PTHR36433">
    <property type="entry name" value="HYPOTHETICAL CYTOSOLIC PROTEIN"/>
    <property type="match status" value="1"/>
</dbReference>
<dbReference type="InterPro" id="IPR006542">
    <property type="entry name" value="DUF1093"/>
</dbReference>
<proteinExistence type="predicted"/>
<keyword evidence="3" id="KW-1185">Reference proteome</keyword>
<dbReference type="InterPro" id="IPR036166">
    <property type="entry name" value="YxeA-like_sf"/>
</dbReference>
<dbReference type="Gene3D" id="2.40.50.480">
    <property type="match status" value="1"/>
</dbReference>
<dbReference type="RefSeq" id="WP_000661359.1">
    <property type="nucleotide sequence ID" value="NZ_JARTIK010000018.1"/>
</dbReference>
<evidence type="ECO:0000313" key="2">
    <source>
        <dbReference type="EMBL" id="MED4679661.1"/>
    </source>
</evidence>
<dbReference type="NCBIfam" id="TIGR01655">
    <property type="entry name" value="yxeA_fam"/>
    <property type="match status" value="1"/>
</dbReference>
<evidence type="ECO:0000313" key="3">
    <source>
        <dbReference type="Proteomes" id="UP001336122"/>
    </source>
</evidence>
<dbReference type="SUPFAM" id="SSF159121">
    <property type="entry name" value="BC4932-like"/>
    <property type="match status" value="1"/>
</dbReference>
<sequence>MKELLFKIAGVIVVLIIAFWGLTFTENEIIDRYNPLVKEKDVYVLTKGPAEPDPDLPRRFMYVLNGVDESGNESEIKVGVAGQTEYQDTYIKVRVKGNYVFSIEGVKESDIPEKAKEKLKK</sequence>
<feature type="transmembrane region" description="Helical" evidence="1">
    <location>
        <begin position="6"/>
        <end position="24"/>
    </location>
</feature>
<dbReference type="Proteomes" id="UP001336122">
    <property type="component" value="Unassembled WGS sequence"/>
</dbReference>
<comment type="caution">
    <text evidence="2">The sequence shown here is derived from an EMBL/GenBank/DDBJ whole genome shotgun (WGS) entry which is preliminary data.</text>
</comment>
<keyword evidence="1" id="KW-0472">Membrane</keyword>
<accession>A0ABU6PEF2</accession>
<organism evidence="2 3">
    <name type="scientific">Bacillus nitratireducens</name>
    <dbReference type="NCBI Taxonomy" id="2026193"/>
    <lineage>
        <taxon>Bacteria</taxon>
        <taxon>Bacillati</taxon>
        <taxon>Bacillota</taxon>
        <taxon>Bacilli</taxon>
        <taxon>Bacillales</taxon>
        <taxon>Bacillaceae</taxon>
        <taxon>Bacillus</taxon>
        <taxon>Bacillus cereus group</taxon>
    </lineage>
</organism>
<gene>
    <name evidence="2" type="ORF">P9485_17715</name>
</gene>
<dbReference type="Pfam" id="PF06486">
    <property type="entry name" value="DUF1093"/>
    <property type="match status" value="1"/>
</dbReference>
<reference evidence="2 3" key="1">
    <citation type="submission" date="2023-03" db="EMBL/GenBank/DDBJ databases">
        <title>Bacillus Genome Sequencing.</title>
        <authorList>
            <person name="Dunlap C."/>
        </authorList>
    </citation>
    <scope>NUCLEOTIDE SEQUENCE [LARGE SCALE GENOMIC DNA]</scope>
    <source>
        <strain evidence="2 3">NRS-319</strain>
    </source>
</reference>
<evidence type="ECO:0000256" key="1">
    <source>
        <dbReference type="SAM" id="Phobius"/>
    </source>
</evidence>
<name>A0ABU6PEF2_9BACI</name>
<protein>
    <submittedName>
        <fullName evidence="2">YxeA family protein</fullName>
    </submittedName>
</protein>
<keyword evidence="1" id="KW-1133">Transmembrane helix</keyword>